<gene>
    <name evidence="1" type="ORF">BOTCAL_0009g00480</name>
</gene>
<protein>
    <submittedName>
        <fullName evidence="1">Uncharacterized protein</fullName>
    </submittedName>
</protein>
<comment type="caution">
    <text evidence="1">The sequence shown here is derived from an EMBL/GenBank/DDBJ whole genome shotgun (WGS) entry which is preliminary data.</text>
</comment>
<keyword evidence="2" id="KW-1185">Reference proteome</keyword>
<sequence length="103" mass="11346">MGVLEKSFYIKYIPRCTQVSQGSSGSALAPSVFSSARYISPPEFTIGANDTFLTGRQKAVTESVREVTEPQITETSLAPERLRPIEFPSCDYLIQILDSPISK</sequence>
<dbReference type="EMBL" id="PHWZ01000009">
    <property type="protein sequence ID" value="TEY86421.1"/>
    <property type="molecule type" value="Genomic_DNA"/>
</dbReference>
<evidence type="ECO:0000313" key="1">
    <source>
        <dbReference type="EMBL" id="TEY86421.1"/>
    </source>
</evidence>
<reference evidence="1 2" key="1">
    <citation type="submission" date="2017-11" db="EMBL/GenBank/DDBJ databases">
        <title>Comparative genomics of Botrytis spp.</title>
        <authorList>
            <person name="Valero-Jimenez C.A."/>
            <person name="Tapia P."/>
            <person name="Veloso J."/>
            <person name="Silva-Moreno E."/>
            <person name="Staats M."/>
            <person name="Valdes J.H."/>
            <person name="Van Kan J.A.L."/>
        </authorList>
    </citation>
    <scope>NUCLEOTIDE SEQUENCE [LARGE SCALE GENOMIC DNA]</scope>
    <source>
        <strain evidence="1 2">MUCL2830</strain>
    </source>
</reference>
<evidence type="ECO:0000313" key="2">
    <source>
        <dbReference type="Proteomes" id="UP000297299"/>
    </source>
</evidence>
<name>A0A4Y8DIV6_9HELO</name>
<accession>A0A4Y8DIV6</accession>
<organism evidence="1 2">
    <name type="scientific">Botryotinia calthae</name>
    <dbReference type="NCBI Taxonomy" id="38488"/>
    <lineage>
        <taxon>Eukaryota</taxon>
        <taxon>Fungi</taxon>
        <taxon>Dikarya</taxon>
        <taxon>Ascomycota</taxon>
        <taxon>Pezizomycotina</taxon>
        <taxon>Leotiomycetes</taxon>
        <taxon>Helotiales</taxon>
        <taxon>Sclerotiniaceae</taxon>
        <taxon>Botryotinia</taxon>
    </lineage>
</organism>
<dbReference type="Proteomes" id="UP000297299">
    <property type="component" value="Unassembled WGS sequence"/>
</dbReference>
<proteinExistence type="predicted"/>
<dbReference type="AlphaFoldDB" id="A0A4Y8DIV6"/>